<dbReference type="Gene3D" id="1.10.1710.10">
    <property type="entry name" value="ProQ/FinO domain"/>
    <property type="match status" value="1"/>
</dbReference>
<dbReference type="FunCoup" id="A0A263HFX0">
    <property type="interactions" value="44"/>
</dbReference>
<protein>
    <recommendedName>
        <fullName evidence="4">RNA chaperone ProQ</fullName>
    </recommendedName>
</protein>
<dbReference type="FunFam" id="1.10.1710.10:FF:000001">
    <property type="entry name" value="RNA chaperone ProQ"/>
    <property type="match status" value="1"/>
</dbReference>
<dbReference type="Pfam" id="PF17516">
    <property type="entry name" value="ProQ_C"/>
    <property type="match status" value="1"/>
</dbReference>
<dbReference type="InterPro" id="IPR023529">
    <property type="entry name" value="ProQ"/>
</dbReference>
<comment type="subcellular location">
    <subcellularLocation>
        <location evidence="4">Cytoplasm</location>
    </subcellularLocation>
</comment>
<keyword evidence="1 4" id="KW-0963">Cytoplasm</keyword>
<evidence type="ECO:0000313" key="8">
    <source>
        <dbReference type="EMBL" id="SUU34671.1"/>
    </source>
</evidence>
<dbReference type="SMART" id="SM00945">
    <property type="entry name" value="ProQ"/>
    <property type="match status" value="1"/>
</dbReference>
<dbReference type="GO" id="GO:0005829">
    <property type="term" value="C:cytosol"/>
    <property type="evidence" value="ECO:0007669"/>
    <property type="project" value="TreeGrafter"/>
</dbReference>
<dbReference type="InterPro" id="IPR016103">
    <property type="entry name" value="ProQ/FinO"/>
</dbReference>
<dbReference type="NCBIfam" id="NF003434">
    <property type="entry name" value="PRK04950.1"/>
    <property type="match status" value="1"/>
</dbReference>
<dbReference type="OrthoDB" id="8421419at2"/>
<evidence type="ECO:0000313" key="7">
    <source>
        <dbReference type="EMBL" id="OZN25829.1"/>
    </source>
</evidence>
<dbReference type="Proteomes" id="UP000215738">
    <property type="component" value="Unassembled WGS sequence"/>
</dbReference>
<evidence type="ECO:0000256" key="1">
    <source>
        <dbReference type="ARBA" id="ARBA00022490"/>
    </source>
</evidence>
<dbReference type="InterPro" id="IPR035236">
    <property type="entry name" value="ProQ_C"/>
</dbReference>
<gene>
    <name evidence="4 8" type="primary">proQ</name>
    <name evidence="7" type="ORF">CFY87_01060</name>
    <name evidence="8" type="ORF">NCTC10851_00501</name>
</gene>
<comment type="function">
    <text evidence="4">RNA chaperone with significant RNA binding, RNA strand exchange and RNA duplexing activities.</text>
</comment>
<dbReference type="GO" id="GO:0033592">
    <property type="term" value="F:RNA strand annealing activity"/>
    <property type="evidence" value="ECO:0007669"/>
    <property type="project" value="UniProtKB-UniRule"/>
</dbReference>
<keyword evidence="9" id="KW-1185">Reference proteome</keyword>
<sequence length="209" mass="23020">MTDIQKLINNKEIIAYLAEKFPRCFSLEGEAKPLKIGLFQDLAEALADDERVSKTQLRQALRQYTSNWRYLHGCKPGAVRVDLNGEPCGELAQEHAEHAAKQLAEAKAKIAEKRALEKANKPKVAKKRSVGGDGATKKDVKKSAPKVAYKPKVDLVSAEPSHLVKGDKVKVKAGDHAKKATILEITKENARVELDSGLIITVTTDRLFL</sequence>
<feature type="region of interest" description="Disordered" evidence="5">
    <location>
        <begin position="120"/>
        <end position="144"/>
    </location>
</feature>
<evidence type="ECO:0000313" key="9">
    <source>
        <dbReference type="Proteomes" id="UP000215738"/>
    </source>
</evidence>
<dbReference type="EMBL" id="UFSB01000001">
    <property type="protein sequence ID" value="SUU34671.1"/>
    <property type="molecule type" value="Genomic_DNA"/>
</dbReference>
<dbReference type="InterPro" id="IPR036442">
    <property type="entry name" value="ProQ/FinO_sf"/>
</dbReference>
<comment type="similarity">
    <text evidence="4">Belongs to the ProQ family.</text>
</comment>
<dbReference type="PANTHER" id="PTHR38106">
    <property type="entry name" value="RNA CHAPERONE PROQ"/>
    <property type="match status" value="1"/>
</dbReference>
<keyword evidence="2 4" id="KW-0694">RNA-binding</keyword>
<evidence type="ECO:0000313" key="10">
    <source>
        <dbReference type="Proteomes" id="UP000254507"/>
    </source>
</evidence>
<dbReference type="GO" id="GO:0034057">
    <property type="term" value="F:RNA strand-exchange activity"/>
    <property type="evidence" value="ECO:0007669"/>
    <property type="project" value="UniProtKB-UniRule"/>
</dbReference>
<dbReference type="GO" id="GO:0010608">
    <property type="term" value="P:post-transcriptional regulation of gene expression"/>
    <property type="evidence" value="ECO:0007669"/>
    <property type="project" value="InterPro"/>
</dbReference>
<dbReference type="Proteomes" id="UP000254507">
    <property type="component" value="Unassembled WGS sequence"/>
</dbReference>
<name>A0A263HFX0_9PAST</name>
<dbReference type="RefSeq" id="WP_094945460.1">
    <property type="nucleotide sequence ID" value="NZ_NLFK01000001.1"/>
</dbReference>
<dbReference type="EMBL" id="NLFK01000001">
    <property type="protein sequence ID" value="OZN25829.1"/>
    <property type="molecule type" value="Genomic_DNA"/>
</dbReference>
<organism evidence="8 10">
    <name type="scientific">Actinobacillus seminis</name>
    <dbReference type="NCBI Taxonomy" id="722"/>
    <lineage>
        <taxon>Bacteria</taxon>
        <taxon>Pseudomonadati</taxon>
        <taxon>Pseudomonadota</taxon>
        <taxon>Gammaproteobacteria</taxon>
        <taxon>Pasteurellales</taxon>
        <taxon>Pasteurellaceae</taxon>
        <taxon>Actinobacillus</taxon>
    </lineage>
</organism>
<dbReference type="Pfam" id="PF04352">
    <property type="entry name" value="ProQ"/>
    <property type="match status" value="1"/>
</dbReference>
<evidence type="ECO:0000259" key="6">
    <source>
        <dbReference type="SMART" id="SM00945"/>
    </source>
</evidence>
<reference evidence="8 10" key="2">
    <citation type="submission" date="2018-06" db="EMBL/GenBank/DDBJ databases">
        <authorList>
            <consortium name="Pathogen Informatics"/>
            <person name="Doyle S."/>
        </authorList>
    </citation>
    <scope>NUCLEOTIDE SEQUENCE [LARGE SCALE GENOMIC DNA]</scope>
    <source>
        <strain evidence="8 10">NCTC10851</strain>
    </source>
</reference>
<dbReference type="SUPFAM" id="SSF48657">
    <property type="entry name" value="FinO-like"/>
    <property type="match status" value="1"/>
</dbReference>
<dbReference type="HAMAP" id="MF_00749">
    <property type="entry name" value="ProQ"/>
    <property type="match status" value="1"/>
</dbReference>
<dbReference type="PANTHER" id="PTHR38106:SF1">
    <property type="entry name" value="RNA CHAPERONE PROQ"/>
    <property type="match status" value="1"/>
</dbReference>
<evidence type="ECO:0000256" key="5">
    <source>
        <dbReference type="SAM" id="MobiDB-lite"/>
    </source>
</evidence>
<evidence type="ECO:0000256" key="3">
    <source>
        <dbReference type="ARBA" id="ARBA00023186"/>
    </source>
</evidence>
<dbReference type="InParanoid" id="A0A263HFX0"/>
<evidence type="ECO:0000256" key="2">
    <source>
        <dbReference type="ARBA" id="ARBA00022884"/>
    </source>
</evidence>
<reference evidence="7 9" key="1">
    <citation type="submission" date="2017-07" db="EMBL/GenBank/DDBJ databases">
        <title>Virulence factors identified in Actinobacillus seminis.</title>
        <authorList>
            <person name="Negrete-Abascal E."/>
            <person name="Vaca-Pacheco S."/>
            <person name="Montes-Garcia F."/>
            <person name="Leyto-Gil A.M."/>
            <person name="Fragoso-Garcia E."/>
            <person name="Carvente-Garcia R."/>
            <person name="Perez-Agueros S."/>
            <person name="Castelan-Sanchez H.G."/>
            <person name="Garcia-Molina A."/>
            <person name="Villamar T.E."/>
            <person name="Vazquez-Cruz C."/>
        </authorList>
    </citation>
    <scope>NUCLEOTIDE SEQUENCE [LARGE SCALE GENOMIC DNA]</scope>
    <source>
        <strain evidence="7 9">ATCC 15768</strain>
    </source>
</reference>
<accession>A0A263HFX0</accession>
<evidence type="ECO:0000256" key="4">
    <source>
        <dbReference type="HAMAP-Rule" id="MF_00749"/>
    </source>
</evidence>
<keyword evidence="3 4" id="KW-0143">Chaperone</keyword>
<dbReference type="AlphaFoldDB" id="A0A263HFX0"/>
<feature type="domain" description="ProQ/FinO" evidence="6">
    <location>
        <begin position="5"/>
        <end position="119"/>
    </location>
</feature>
<proteinExistence type="inferred from homology"/>